<protein>
    <submittedName>
        <fullName evidence="1">Uncharacterized protein</fullName>
    </submittedName>
</protein>
<evidence type="ECO:0000313" key="2">
    <source>
        <dbReference type="Proteomes" id="UP001152759"/>
    </source>
</evidence>
<proteinExistence type="predicted"/>
<accession>A0A9P0A2Q3</accession>
<reference evidence="1" key="1">
    <citation type="submission" date="2021-12" db="EMBL/GenBank/DDBJ databases">
        <authorList>
            <person name="King R."/>
        </authorList>
    </citation>
    <scope>NUCLEOTIDE SEQUENCE</scope>
</reference>
<gene>
    <name evidence="1" type="ORF">BEMITA_LOCUS1764</name>
</gene>
<evidence type="ECO:0000313" key="1">
    <source>
        <dbReference type="EMBL" id="CAH0382191.1"/>
    </source>
</evidence>
<dbReference type="EMBL" id="OU963862">
    <property type="protein sequence ID" value="CAH0382191.1"/>
    <property type="molecule type" value="Genomic_DNA"/>
</dbReference>
<sequence>MSKPKSRCIFNIRSHVKSSRECKCPNETSAEPQQENTNIQEKSNVECDETKFYDGYPHPILKKVLSTAQQSNNQKLQRERYHSMVNSDLYANRRETLIQRTNRDQYKRPLEASRAQEKSAIFESTSNQYASSIKNDVAYNTKKQNCHPNCVDAQFRENLGEINTMNKVCIHNHVANHNHVRNHDHEINYNHDANHVDHCHGVTHCQNHGNYAFSHNMMHNFCSHNSRHHSMDDSLAKNIHYHKLHHCDNHHAKKSCHHLHGLSTENSFDRGQLAPSHQIELSYIEQILKKTEKYKLDGMNNNAPKTYDDKNTKLKYKLAQRSESLDDVPTTEYQSSYGKFHDTSSIIEARRRSLKMVRDRNRDSFSKFQNEPKPLSSRLKRVSYEGVPITWNLESASAPSIGTFMAVI</sequence>
<dbReference type="Proteomes" id="UP001152759">
    <property type="component" value="Chromosome 1"/>
</dbReference>
<dbReference type="AlphaFoldDB" id="A0A9P0A2Q3"/>
<organism evidence="1 2">
    <name type="scientific">Bemisia tabaci</name>
    <name type="common">Sweetpotato whitefly</name>
    <name type="synonym">Aleurodes tabaci</name>
    <dbReference type="NCBI Taxonomy" id="7038"/>
    <lineage>
        <taxon>Eukaryota</taxon>
        <taxon>Metazoa</taxon>
        <taxon>Ecdysozoa</taxon>
        <taxon>Arthropoda</taxon>
        <taxon>Hexapoda</taxon>
        <taxon>Insecta</taxon>
        <taxon>Pterygota</taxon>
        <taxon>Neoptera</taxon>
        <taxon>Paraneoptera</taxon>
        <taxon>Hemiptera</taxon>
        <taxon>Sternorrhyncha</taxon>
        <taxon>Aleyrodoidea</taxon>
        <taxon>Aleyrodidae</taxon>
        <taxon>Aleyrodinae</taxon>
        <taxon>Bemisia</taxon>
    </lineage>
</organism>
<name>A0A9P0A2Q3_BEMTA</name>
<keyword evidence="2" id="KW-1185">Reference proteome</keyword>